<evidence type="ECO:0000313" key="2">
    <source>
        <dbReference type="EMBL" id="POP54249.1"/>
    </source>
</evidence>
<name>A0A2S4HJX4_9GAMM</name>
<dbReference type="Proteomes" id="UP000237222">
    <property type="component" value="Unassembled WGS sequence"/>
</dbReference>
<dbReference type="Pfam" id="PF00300">
    <property type="entry name" value="His_Phos_1"/>
    <property type="match status" value="1"/>
</dbReference>
<dbReference type="PANTHER" id="PTHR47623:SF1">
    <property type="entry name" value="OS09G0287300 PROTEIN"/>
    <property type="match status" value="1"/>
</dbReference>
<dbReference type="PANTHER" id="PTHR47623">
    <property type="entry name" value="OS09G0287300 PROTEIN"/>
    <property type="match status" value="1"/>
</dbReference>
<dbReference type="SUPFAM" id="SSF53254">
    <property type="entry name" value="Phosphoglycerate mutase-like"/>
    <property type="match status" value="1"/>
</dbReference>
<sequence length="165" mass="19028">MKTLYLLRHAKSDWNDDQLTDADRPITKRGKRDCQLVAAELQRSGRRFKYVYCSTAKRAQETLKRFQGDSDVFDDAEIIHENAVYTFEAAKLLAWLKELPQSQDSAVVIGHNPALAELANYLYDGKLGHVGTCTFMELEINIEYWDQLRADSAKLTDIIRPKQFR</sequence>
<keyword evidence="5" id="KW-1185">Reference proteome</keyword>
<dbReference type="OrthoDB" id="9810154at2"/>
<dbReference type="AlphaFoldDB" id="A0A2S4HJX4"/>
<feature type="binding site" evidence="1">
    <location>
        <begin position="8"/>
        <end position="15"/>
    </location>
    <ligand>
        <name>substrate</name>
    </ligand>
</feature>
<dbReference type="Proteomes" id="UP000274695">
    <property type="component" value="Unassembled WGS sequence"/>
</dbReference>
<proteinExistence type="predicted"/>
<dbReference type="Gene3D" id="3.40.50.1240">
    <property type="entry name" value="Phosphoglycerate mutase-like"/>
    <property type="match status" value="1"/>
</dbReference>
<comment type="caution">
    <text evidence="2">The sequence shown here is derived from an EMBL/GenBank/DDBJ whole genome shotgun (WGS) entry which is preliminary data.</text>
</comment>
<dbReference type="EMBL" id="PQGG01000007">
    <property type="protein sequence ID" value="POP54249.1"/>
    <property type="molecule type" value="Genomic_DNA"/>
</dbReference>
<dbReference type="SMART" id="SM00855">
    <property type="entry name" value="PGAM"/>
    <property type="match status" value="1"/>
</dbReference>
<evidence type="ECO:0008006" key="6">
    <source>
        <dbReference type="Google" id="ProtNLM"/>
    </source>
</evidence>
<dbReference type="InterPro" id="IPR029033">
    <property type="entry name" value="His_PPase_superfam"/>
</dbReference>
<organism evidence="2 4">
    <name type="scientific">Zhongshania marina</name>
    <dbReference type="NCBI Taxonomy" id="2304603"/>
    <lineage>
        <taxon>Bacteria</taxon>
        <taxon>Pseudomonadati</taxon>
        <taxon>Pseudomonadota</taxon>
        <taxon>Gammaproteobacteria</taxon>
        <taxon>Cellvibrionales</taxon>
        <taxon>Spongiibacteraceae</taxon>
        <taxon>Zhongshania</taxon>
    </lineage>
</organism>
<evidence type="ECO:0000256" key="1">
    <source>
        <dbReference type="PIRSR" id="PIRSR613078-2"/>
    </source>
</evidence>
<dbReference type="EMBL" id="RHGB01000019">
    <property type="protein sequence ID" value="RNL59707.1"/>
    <property type="molecule type" value="Genomic_DNA"/>
</dbReference>
<dbReference type="RefSeq" id="WP_103683009.1">
    <property type="nucleotide sequence ID" value="NZ_PQGG01000007.1"/>
</dbReference>
<evidence type="ECO:0000313" key="4">
    <source>
        <dbReference type="Proteomes" id="UP000237222"/>
    </source>
</evidence>
<dbReference type="CDD" id="cd07067">
    <property type="entry name" value="HP_PGM_like"/>
    <property type="match status" value="1"/>
</dbReference>
<feature type="binding site" evidence="1">
    <location>
        <position position="58"/>
    </location>
    <ligand>
        <name>substrate</name>
    </ligand>
</feature>
<dbReference type="InterPro" id="IPR013078">
    <property type="entry name" value="His_Pase_superF_clade-1"/>
</dbReference>
<gene>
    <name evidence="2" type="ORF">C0068_02995</name>
    <name evidence="3" type="ORF">D0911_15345</name>
</gene>
<reference evidence="2" key="1">
    <citation type="submission" date="2018-01" db="EMBL/GenBank/DDBJ databases">
        <authorList>
            <person name="Yu X.-D."/>
        </authorList>
    </citation>
    <scope>NUCLEOTIDE SEQUENCE</scope>
    <source>
        <strain evidence="2">ZX-21</strain>
    </source>
</reference>
<evidence type="ECO:0000313" key="5">
    <source>
        <dbReference type="Proteomes" id="UP000274695"/>
    </source>
</evidence>
<evidence type="ECO:0000313" key="3">
    <source>
        <dbReference type="EMBL" id="RNL59707.1"/>
    </source>
</evidence>
<reference evidence="3 5" key="2">
    <citation type="submission" date="2018-10" db="EMBL/GenBank/DDBJ databases">
        <title>Draft genome sequence of Zhongshania sp. DSW25-10.</title>
        <authorList>
            <person name="Oh J."/>
        </authorList>
    </citation>
    <scope>NUCLEOTIDE SEQUENCE [LARGE SCALE GENOMIC DNA]</scope>
    <source>
        <strain evidence="3 5">DSW25-10</strain>
    </source>
</reference>
<accession>A0A2S4HJX4</accession>
<protein>
    <recommendedName>
        <fullName evidence="6">Phosphohistidine phosphatase</fullName>
    </recommendedName>
</protein>